<feature type="compositionally biased region" description="Polar residues" evidence="1">
    <location>
        <begin position="46"/>
        <end position="55"/>
    </location>
</feature>
<organism evidence="3 4">
    <name type="scientific">Mycobacterium conspicuum</name>
    <dbReference type="NCBI Taxonomy" id="44010"/>
    <lineage>
        <taxon>Bacteria</taxon>
        <taxon>Bacillati</taxon>
        <taxon>Actinomycetota</taxon>
        <taxon>Actinomycetes</taxon>
        <taxon>Mycobacteriales</taxon>
        <taxon>Mycobacteriaceae</taxon>
        <taxon>Mycobacterium</taxon>
    </lineage>
</organism>
<dbReference type="EMBL" id="AP022613">
    <property type="protein sequence ID" value="BBZ40154.1"/>
    <property type="molecule type" value="Genomic_DNA"/>
</dbReference>
<sequence>MSRRTIYLGAALTAAALGASAALAPLAHDAGGQPEQHSFFAGRSGPGTSSTDVSTGGQPFLPAYLAMLQGKRAWPPNRCYPQNLLDLLAPCDGK</sequence>
<evidence type="ECO:0000313" key="3">
    <source>
        <dbReference type="EMBL" id="BBZ40154.1"/>
    </source>
</evidence>
<dbReference type="Proteomes" id="UP000467385">
    <property type="component" value="Chromosome"/>
</dbReference>
<feature type="region of interest" description="Disordered" evidence="1">
    <location>
        <begin position="28"/>
        <end position="55"/>
    </location>
</feature>
<dbReference type="AlphaFoldDB" id="A0A1X1TPX1"/>
<proteinExistence type="predicted"/>
<keyword evidence="4" id="KW-1185">Reference proteome</keyword>
<name>A0A1X1TPX1_9MYCO</name>
<reference evidence="3 4" key="1">
    <citation type="journal article" date="2019" name="Emerg. Microbes Infect.">
        <title>Comprehensive subspecies identification of 175 nontuberculous mycobacteria species based on 7547 genomic profiles.</title>
        <authorList>
            <person name="Matsumoto Y."/>
            <person name="Kinjo T."/>
            <person name="Motooka D."/>
            <person name="Nabeya D."/>
            <person name="Jung N."/>
            <person name="Uechi K."/>
            <person name="Horii T."/>
            <person name="Iida T."/>
            <person name="Fujita J."/>
            <person name="Nakamura S."/>
        </authorList>
    </citation>
    <scope>NUCLEOTIDE SEQUENCE [LARGE SCALE GENOMIC DNA]</scope>
    <source>
        <strain evidence="3 4">JCM 14738</strain>
    </source>
</reference>
<keyword evidence="2" id="KW-0732">Signal</keyword>
<protein>
    <submittedName>
        <fullName evidence="3">Uncharacterized protein</fullName>
    </submittedName>
</protein>
<dbReference type="STRING" id="44010.AWC00_02420"/>
<feature type="chain" id="PRO_5043859343" evidence="2">
    <location>
        <begin position="22"/>
        <end position="94"/>
    </location>
</feature>
<evidence type="ECO:0000256" key="1">
    <source>
        <dbReference type="SAM" id="MobiDB-lite"/>
    </source>
</evidence>
<evidence type="ECO:0000313" key="4">
    <source>
        <dbReference type="Proteomes" id="UP000467385"/>
    </source>
</evidence>
<accession>A0A1X1TPX1</accession>
<evidence type="ECO:0000256" key="2">
    <source>
        <dbReference type="SAM" id="SignalP"/>
    </source>
</evidence>
<gene>
    <name evidence="3" type="ORF">MCNS_32170</name>
</gene>
<feature type="signal peptide" evidence="2">
    <location>
        <begin position="1"/>
        <end position="21"/>
    </location>
</feature>